<evidence type="ECO:0008006" key="4">
    <source>
        <dbReference type="Google" id="ProtNLM"/>
    </source>
</evidence>
<organism evidence="2 3">
    <name type="scientific">Pleurotus eryngii</name>
    <name type="common">Boletus of the steppes</name>
    <dbReference type="NCBI Taxonomy" id="5323"/>
    <lineage>
        <taxon>Eukaryota</taxon>
        <taxon>Fungi</taxon>
        <taxon>Dikarya</taxon>
        <taxon>Basidiomycota</taxon>
        <taxon>Agaricomycotina</taxon>
        <taxon>Agaricomycetes</taxon>
        <taxon>Agaricomycetidae</taxon>
        <taxon>Agaricales</taxon>
        <taxon>Pleurotineae</taxon>
        <taxon>Pleurotaceae</taxon>
        <taxon>Pleurotus</taxon>
    </lineage>
</organism>
<sequence length="66" mass="7579">MTTNWAFRARVLCVCTSSFLSSIVGRPVFSMDMVPVELGHTYSLDIYQSFYLNKYIDHHACEILSI</sequence>
<dbReference type="OrthoDB" id="3187773at2759"/>
<feature type="signal peptide" evidence="1">
    <location>
        <begin position="1"/>
        <end position="25"/>
    </location>
</feature>
<feature type="chain" id="PRO_5040282831" description="Secreted protein" evidence="1">
    <location>
        <begin position="26"/>
        <end position="66"/>
    </location>
</feature>
<dbReference type="AlphaFoldDB" id="A0A9P5ZYK0"/>
<gene>
    <name evidence="2" type="ORF">BDN71DRAFT_1389685</name>
</gene>
<accession>A0A9P5ZYK0</accession>
<evidence type="ECO:0000313" key="2">
    <source>
        <dbReference type="EMBL" id="KAF9496354.1"/>
    </source>
</evidence>
<dbReference type="Proteomes" id="UP000807025">
    <property type="component" value="Unassembled WGS sequence"/>
</dbReference>
<evidence type="ECO:0000313" key="3">
    <source>
        <dbReference type="Proteomes" id="UP000807025"/>
    </source>
</evidence>
<keyword evidence="3" id="KW-1185">Reference proteome</keyword>
<reference evidence="2" key="1">
    <citation type="submission" date="2020-11" db="EMBL/GenBank/DDBJ databases">
        <authorList>
            <consortium name="DOE Joint Genome Institute"/>
            <person name="Ahrendt S."/>
            <person name="Riley R."/>
            <person name="Andreopoulos W."/>
            <person name="Labutti K."/>
            <person name="Pangilinan J."/>
            <person name="Ruiz-Duenas F.J."/>
            <person name="Barrasa J.M."/>
            <person name="Sanchez-Garcia M."/>
            <person name="Camarero S."/>
            <person name="Miyauchi S."/>
            <person name="Serrano A."/>
            <person name="Linde D."/>
            <person name="Babiker R."/>
            <person name="Drula E."/>
            <person name="Ayuso-Fernandez I."/>
            <person name="Pacheco R."/>
            <person name="Padilla G."/>
            <person name="Ferreira P."/>
            <person name="Barriuso J."/>
            <person name="Kellner H."/>
            <person name="Castanera R."/>
            <person name="Alfaro M."/>
            <person name="Ramirez L."/>
            <person name="Pisabarro A.G."/>
            <person name="Kuo A."/>
            <person name="Tritt A."/>
            <person name="Lipzen A."/>
            <person name="He G."/>
            <person name="Yan M."/>
            <person name="Ng V."/>
            <person name="Cullen D."/>
            <person name="Martin F."/>
            <person name="Rosso M.-N."/>
            <person name="Henrissat B."/>
            <person name="Hibbett D."/>
            <person name="Martinez A.T."/>
            <person name="Grigoriev I.V."/>
        </authorList>
    </citation>
    <scope>NUCLEOTIDE SEQUENCE</scope>
    <source>
        <strain evidence="2">ATCC 90797</strain>
    </source>
</reference>
<dbReference type="EMBL" id="MU154553">
    <property type="protein sequence ID" value="KAF9496354.1"/>
    <property type="molecule type" value="Genomic_DNA"/>
</dbReference>
<keyword evidence="1" id="KW-0732">Signal</keyword>
<protein>
    <recommendedName>
        <fullName evidence="4">Secreted protein</fullName>
    </recommendedName>
</protein>
<evidence type="ECO:0000256" key="1">
    <source>
        <dbReference type="SAM" id="SignalP"/>
    </source>
</evidence>
<comment type="caution">
    <text evidence="2">The sequence shown here is derived from an EMBL/GenBank/DDBJ whole genome shotgun (WGS) entry which is preliminary data.</text>
</comment>
<proteinExistence type="predicted"/>
<name>A0A9P5ZYK0_PLEER</name>